<evidence type="ECO:0000256" key="4">
    <source>
        <dbReference type="ARBA" id="ARBA00022989"/>
    </source>
</evidence>
<feature type="transmembrane region" description="Helical" evidence="10">
    <location>
        <begin position="12"/>
        <end position="34"/>
    </location>
</feature>
<accession>A0ABQ6MEK1</accession>
<feature type="transmembrane region" description="Helical" evidence="10">
    <location>
        <begin position="783"/>
        <end position="804"/>
    </location>
</feature>
<feature type="region of interest" description="Disordered" evidence="9">
    <location>
        <begin position="1245"/>
        <end position="1271"/>
    </location>
</feature>
<keyword evidence="13" id="KW-1185">Reference proteome</keyword>
<evidence type="ECO:0000256" key="2">
    <source>
        <dbReference type="ARBA" id="ARBA00022475"/>
    </source>
</evidence>
<feature type="transmembrane region" description="Helical" evidence="10">
    <location>
        <begin position="130"/>
        <end position="148"/>
    </location>
</feature>
<feature type="region of interest" description="Disordered" evidence="9">
    <location>
        <begin position="298"/>
        <end position="361"/>
    </location>
</feature>
<keyword evidence="5" id="KW-0297">G-protein coupled receptor</keyword>
<dbReference type="PANTHER" id="PTHR24228">
    <property type="entry name" value="B2 BRADYKININ RECEPTOR/ANGIOTENSIN II RECEPTOR"/>
    <property type="match status" value="1"/>
</dbReference>
<proteinExistence type="predicted"/>
<dbReference type="InterPro" id="IPR017452">
    <property type="entry name" value="GPCR_Rhodpsn_7TM"/>
</dbReference>
<evidence type="ECO:0000313" key="13">
    <source>
        <dbReference type="Proteomes" id="UP001165060"/>
    </source>
</evidence>
<evidence type="ECO:0000313" key="12">
    <source>
        <dbReference type="EMBL" id="GMI24938.1"/>
    </source>
</evidence>
<gene>
    <name evidence="12" type="ORF">TeGR_g15167</name>
</gene>
<evidence type="ECO:0000256" key="9">
    <source>
        <dbReference type="SAM" id="MobiDB-lite"/>
    </source>
</evidence>
<feature type="compositionally biased region" description="Basic residues" evidence="9">
    <location>
        <begin position="329"/>
        <end position="339"/>
    </location>
</feature>
<evidence type="ECO:0000256" key="1">
    <source>
        <dbReference type="ARBA" id="ARBA00004651"/>
    </source>
</evidence>
<keyword evidence="7" id="KW-0675">Receptor</keyword>
<dbReference type="SUPFAM" id="SSF81321">
    <property type="entry name" value="Family A G protein-coupled receptor-like"/>
    <property type="match status" value="1"/>
</dbReference>
<reference evidence="12 13" key="1">
    <citation type="journal article" date="2023" name="Commun. Biol.">
        <title>Genome analysis of Parmales, the sister group of diatoms, reveals the evolutionary specialization of diatoms from phago-mixotrophs to photoautotrophs.</title>
        <authorList>
            <person name="Ban H."/>
            <person name="Sato S."/>
            <person name="Yoshikawa S."/>
            <person name="Yamada K."/>
            <person name="Nakamura Y."/>
            <person name="Ichinomiya M."/>
            <person name="Sato N."/>
            <person name="Blanc-Mathieu R."/>
            <person name="Endo H."/>
            <person name="Kuwata A."/>
            <person name="Ogata H."/>
        </authorList>
    </citation>
    <scope>NUCLEOTIDE SEQUENCE [LARGE SCALE GENOMIC DNA]</scope>
</reference>
<keyword evidence="4 10" id="KW-1133">Transmembrane helix</keyword>
<sequence>MDPISPSSFRLTLVALSFCLVGLLSSSLLLLALFRDSGHSTHSQRHGQILQASSDLFFFLALSLLVPPSLLRGGVPSPSWCAASGALIHFASTAQFSCITGLVLERHFRLRCLRDCAPAATRRVAPHWRLFKRAVLPLLLLHALLPVLTNQAYGLYEPKPNNVACYASSDGRIGHGLFAAANDLYFLGCFLLTVYTSSSSLKIVRSLLSSSSSSTSTTRDAARAERRAMWFAVTITLLFLLCWSPVAVYFALLPFSAAGNLPPLYFDLVQIFACCTTLNSFISVGFDPGLRKQLSAVVTPRSSSRKIGPSPPPSAAGQKYSTRPTAQRASKRRHQKHMGSRVSHFEEESVEAEEERREADRLSRLTLQQQLFAPPTPDPSPSEEAALQSGRELVLDVDQHMEPRAHSNGLVRLFGCERDGALVLKAVATVRTSPSEVASFLHDFDSRYFTDAAGKDQMVRDRYLLDDPPGDRRSHVSYTRYRMPGSIRRYRDRVVVAKSTCSKQSLDGSFLYVTASSPDRGGQHGDNDHVLASCSYIFRIKQASPVASGLGQTLKTVVELYARLDFSLNDSQEFAYERVCRPLAVRAVSQVQRYYQNLRALDDLDADDGAAMGTMLLDSVGAFRSGNTWGKKKTLGRLALSVMLEKNRALRELHSEYAWFAPMMVKVLDNRPGRPKTVDKPLGSLTEADGRKLGKTMGSLMLSNRLATTAVHNFIRRFPCLTDFDARMPFFRAFMEAIAHHKRRSADWGVKIRVLVGVVLPTVDMSSDVYMVTEYIRSGEIGMAKAIIAMVFLCLLSQLMIVYAQTRRKPALMVREMLLTLLFMKPARDALRVAQGNERKAHEAISPFAELMSTKMFEVGFESIPGSILQTSFLVASYCKGEAITRAAWGSIAISILTTSYGLQTLSFDQDVDPQNRRRDPLDYGFVPDKNRDVVQALLLALAASTMVSQIFNYVLLMRISVNAMVLYWLVPMCLFIGRKLARKGDFQASSQVRASDAAGASEEPHAAGCKADRERLVCCERGDGGGERGDESGRAERGEVVLPFGLMLIWHIVVKSVTDISAWTLVVRTVGMGGAGYSSNFLVNQGATYVVAYFYVSMQEEEGLSPDLVWRLTTGASVASLATFAGLLFMVDRDHLHIFFSFERTRDQVKRLFYFHDEPELKLIPVLTWYVAEESMADFRDDVKEYIQENLETFEKEKPLWWTDDVIAHIPTDMLEGARGGRGVLRRKESGRGMRHSLDLKRSVLGSLFDESDDEDDEEEGEEEEEEEVQ</sequence>
<dbReference type="Gene3D" id="1.20.1070.10">
    <property type="entry name" value="Rhodopsin 7-helix transmembrane proteins"/>
    <property type="match status" value="1"/>
</dbReference>
<feature type="transmembrane region" description="Helical" evidence="10">
    <location>
        <begin position="86"/>
        <end position="104"/>
    </location>
</feature>
<organism evidence="12 13">
    <name type="scientific">Tetraparma gracilis</name>
    <dbReference type="NCBI Taxonomy" id="2962635"/>
    <lineage>
        <taxon>Eukaryota</taxon>
        <taxon>Sar</taxon>
        <taxon>Stramenopiles</taxon>
        <taxon>Ochrophyta</taxon>
        <taxon>Bolidophyceae</taxon>
        <taxon>Parmales</taxon>
        <taxon>Triparmaceae</taxon>
        <taxon>Tetraparma</taxon>
    </lineage>
</organism>
<keyword evidence="3 10" id="KW-0812">Transmembrane</keyword>
<evidence type="ECO:0000256" key="10">
    <source>
        <dbReference type="SAM" id="Phobius"/>
    </source>
</evidence>
<feature type="transmembrane region" description="Helical" evidence="10">
    <location>
        <begin position="960"/>
        <end position="978"/>
    </location>
</feature>
<comment type="subcellular location">
    <subcellularLocation>
        <location evidence="1">Cell membrane</location>
        <topology evidence="1">Multi-pass membrane protein</topology>
    </subcellularLocation>
</comment>
<keyword evidence="8" id="KW-0807">Transducer</keyword>
<dbReference type="InterPro" id="IPR000276">
    <property type="entry name" value="GPCR_Rhodpsn"/>
</dbReference>
<feature type="transmembrane region" description="Helical" evidence="10">
    <location>
        <begin position="1078"/>
        <end position="1097"/>
    </location>
</feature>
<feature type="transmembrane region" description="Helical" evidence="10">
    <location>
        <begin position="229"/>
        <end position="252"/>
    </location>
</feature>
<feature type="domain" description="G-protein coupled receptors family 1 profile" evidence="11">
    <location>
        <begin position="25"/>
        <end position="291"/>
    </location>
</feature>
<feature type="transmembrane region" description="Helical" evidence="10">
    <location>
        <begin position="934"/>
        <end position="954"/>
    </location>
</feature>
<evidence type="ECO:0000256" key="7">
    <source>
        <dbReference type="ARBA" id="ARBA00023170"/>
    </source>
</evidence>
<name>A0ABQ6MEK1_9STRA</name>
<dbReference type="PROSITE" id="PS50262">
    <property type="entry name" value="G_PROTEIN_RECEP_F1_2"/>
    <property type="match status" value="1"/>
</dbReference>
<feature type="compositionally biased region" description="Acidic residues" evidence="9">
    <location>
        <begin position="1251"/>
        <end position="1271"/>
    </location>
</feature>
<evidence type="ECO:0000256" key="6">
    <source>
        <dbReference type="ARBA" id="ARBA00023136"/>
    </source>
</evidence>
<evidence type="ECO:0000256" key="5">
    <source>
        <dbReference type="ARBA" id="ARBA00023040"/>
    </source>
</evidence>
<protein>
    <recommendedName>
        <fullName evidence="11">G-protein coupled receptors family 1 profile domain-containing protein</fullName>
    </recommendedName>
</protein>
<dbReference type="PANTHER" id="PTHR24228:SF59">
    <property type="entry name" value="NEUROPEPTIDE RECEPTOR 15"/>
    <property type="match status" value="1"/>
</dbReference>
<feature type="compositionally biased region" description="Polar residues" evidence="9">
    <location>
        <begin position="319"/>
        <end position="328"/>
    </location>
</feature>
<dbReference type="Pfam" id="PF00001">
    <property type="entry name" value="7tm_1"/>
    <property type="match status" value="1"/>
</dbReference>
<evidence type="ECO:0000259" key="11">
    <source>
        <dbReference type="PROSITE" id="PS50262"/>
    </source>
</evidence>
<keyword evidence="6 10" id="KW-0472">Membrane</keyword>
<dbReference type="EMBL" id="BRYB01000192">
    <property type="protein sequence ID" value="GMI24938.1"/>
    <property type="molecule type" value="Genomic_DNA"/>
</dbReference>
<evidence type="ECO:0000256" key="8">
    <source>
        <dbReference type="ARBA" id="ARBA00023224"/>
    </source>
</evidence>
<dbReference type="Proteomes" id="UP001165060">
    <property type="component" value="Unassembled WGS sequence"/>
</dbReference>
<evidence type="ECO:0000256" key="3">
    <source>
        <dbReference type="ARBA" id="ARBA00022692"/>
    </source>
</evidence>
<comment type="caution">
    <text evidence="12">The sequence shown here is derived from an EMBL/GenBank/DDBJ whole genome shotgun (WGS) entry which is preliminary data.</text>
</comment>
<feature type="transmembrane region" description="Helical" evidence="10">
    <location>
        <begin position="1109"/>
        <end position="1132"/>
    </location>
</feature>
<feature type="transmembrane region" description="Helical" evidence="10">
    <location>
        <begin position="184"/>
        <end position="208"/>
    </location>
</feature>
<keyword evidence="2" id="KW-1003">Cell membrane</keyword>